<evidence type="ECO:0000313" key="3">
    <source>
        <dbReference type="Proteomes" id="UP001218218"/>
    </source>
</evidence>
<dbReference type="Gene3D" id="3.80.10.10">
    <property type="entry name" value="Ribonuclease Inhibitor"/>
    <property type="match status" value="1"/>
</dbReference>
<dbReference type="EMBL" id="JARIHO010000018">
    <property type="protein sequence ID" value="KAJ7347937.1"/>
    <property type="molecule type" value="Genomic_DNA"/>
</dbReference>
<evidence type="ECO:0008006" key="4">
    <source>
        <dbReference type="Google" id="ProtNLM"/>
    </source>
</evidence>
<dbReference type="SUPFAM" id="SSF52047">
    <property type="entry name" value="RNI-like"/>
    <property type="match status" value="1"/>
</dbReference>
<feature type="region of interest" description="Disordered" evidence="1">
    <location>
        <begin position="77"/>
        <end position="97"/>
    </location>
</feature>
<dbReference type="AlphaFoldDB" id="A0AAD7A314"/>
<keyword evidence="3" id="KW-1185">Reference proteome</keyword>
<reference evidence="2" key="1">
    <citation type="submission" date="2023-03" db="EMBL/GenBank/DDBJ databases">
        <title>Massive genome expansion in bonnet fungi (Mycena s.s.) driven by repeated elements and novel gene families across ecological guilds.</title>
        <authorList>
            <consortium name="Lawrence Berkeley National Laboratory"/>
            <person name="Harder C.B."/>
            <person name="Miyauchi S."/>
            <person name="Viragh M."/>
            <person name="Kuo A."/>
            <person name="Thoen E."/>
            <person name="Andreopoulos B."/>
            <person name="Lu D."/>
            <person name="Skrede I."/>
            <person name="Drula E."/>
            <person name="Henrissat B."/>
            <person name="Morin E."/>
            <person name="Kohler A."/>
            <person name="Barry K."/>
            <person name="LaButti K."/>
            <person name="Morin E."/>
            <person name="Salamov A."/>
            <person name="Lipzen A."/>
            <person name="Mereny Z."/>
            <person name="Hegedus B."/>
            <person name="Baldrian P."/>
            <person name="Stursova M."/>
            <person name="Weitz H."/>
            <person name="Taylor A."/>
            <person name="Grigoriev I.V."/>
            <person name="Nagy L.G."/>
            <person name="Martin F."/>
            <person name="Kauserud H."/>
        </authorList>
    </citation>
    <scope>NUCLEOTIDE SEQUENCE</scope>
    <source>
        <strain evidence="2">CBHHK002</strain>
    </source>
</reference>
<evidence type="ECO:0000313" key="2">
    <source>
        <dbReference type="EMBL" id="KAJ7347937.1"/>
    </source>
</evidence>
<evidence type="ECO:0000256" key="1">
    <source>
        <dbReference type="SAM" id="MobiDB-lite"/>
    </source>
</evidence>
<comment type="caution">
    <text evidence="2">The sequence shown here is derived from an EMBL/GenBank/DDBJ whole genome shotgun (WGS) entry which is preliminary data.</text>
</comment>
<proteinExistence type="predicted"/>
<dbReference type="Proteomes" id="UP001218218">
    <property type="component" value="Unassembled WGS sequence"/>
</dbReference>
<accession>A0AAD7A314</accession>
<gene>
    <name evidence="2" type="ORF">DFH08DRAFT_808715</name>
</gene>
<feature type="compositionally biased region" description="Basic residues" evidence="1">
    <location>
        <begin position="86"/>
        <end position="95"/>
    </location>
</feature>
<organism evidence="2 3">
    <name type="scientific">Mycena albidolilacea</name>
    <dbReference type="NCBI Taxonomy" id="1033008"/>
    <lineage>
        <taxon>Eukaryota</taxon>
        <taxon>Fungi</taxon>
        <taxon>Dikarya</taxon>
        <taxon>Basidiomycota</taxon>
        <taxon>Agaricomycotina</taxon>
        <taxon>Agaricomycetes</taxon>
        <taxon>Agaricomycetidae</taxon>
        <taxon>Agaricales</taxon>
        <taxon>Marasmiineae</taxon>
        <taxon>Mycenaceae</taxon>
        <taxon>Mycena</taxon>
    </lineage>
</organism>
<protein>
    <recommendedName>
        <fullName evidence="4">F-box domain-containing protein</fullName>
    </recommendedName>
</protein>
<sequence length="636" mass="71924">MTQNGHFAGPVASCSLYISASFNSDSKFARPYLSNPPDSRYVSTTVFRGLPSKDAPILCKYRQMSGKELNSFHAQTLRHAGAGGRRGPRRTLKRKVSNESIASANAPLPLLSLFAPPFPSLPRACCYGAISHSVALRASIVTAIQSTMDSLANHKALIADAEAKVVHFDDQIKNFTRLREQELSRISSLKAAIVPIRKVPPELVTEIFLDVACSSTSQFQSALQLSQVSVRWRELALRIPRLWVELPIQVANNSADYIAFTKMLLQRSLPLSIPISFAKLSGKRQNALEPTDQPISKAMVDMLLSVANRARTLRVVDYDVFLQFSRLSLDTFQRLETVELYFHGPRAVAERHPIAHAFLHAPRLREVTLWVRNTQLFPMPWVQLTYLCLTDPSPQTCLDILVECANISDVVIDTLPWERWEVVPHQTPRVLPKLASLNLQFDTHSVLFEEDAVIAPFLSCICAPALKTLELQSFGHFLAWLPSTAAALHQFLPRCPNIEYFHLNHFDISPQELRSLLVDFPSLLHLTINDCQNAINYILLEALTYSEPDTAHLVPKLEKLTLFLQENWFPEQKLFKLICSRWWPDDTQHASLSPPAIARLQYVDLWYIGGYRRWSAWFQSEVQQLKSEGLEIVAKE</sequence>
<name>A0AAD7A314_9AGAR</name>
<dbReference type="InterPro" id="IPR032675">
    <property type="entry name" value="LRR_dom_sf"/>
</dbReference>